<dbReference type="PANTHER" id="PTHR12812:SF3">
    <property type="entry name" value="HEPARAN-SULFATE 6-O-SULFOTRANSFERASE 3"/>
    <property type="match status" value="1"/>
</dbReference>
<evidence type="ECO:0000256" key="8">
    <source>
        <dbReference type="ARBA" id="ARBA00023180"/>
    </source>
</evidence>
<comment type="function">
    <text evidence="9">6-O-sulfation enzyme which catalyzes the transfer of sulfate from 3'-phosphoadenosine 5'-phosphosulfate (PAPS) to position 6 of the N-sulfoglucosamine residue (GlcNS) of heparan sulfate.</text>
</comment>
<dbReference type="FunFam" id="3.40.50.300:FF:001933">
    <property type="entry name" value="Heparan-sulfate 6-O-sulfotransferase"/>
    <property type="match status" value="1"/>
</dbReference>
<evidence type="ECO:0000256" key="5">
    <source>
        <dbReference type="ARBA" id="ARBA00022968"/>
    </source>
</evidence>
<dbReference type="InterPro" id="IPR010635">
    <property type="entry name" value="Heparan_SO4-6-sulfoTrfase"/>
</dbReference>
<dbReference type="EMBL" id="JAINUF010000009">
    <property type="protein sequence ID" value="KAJ8350263.1"/>
    <property type="molecule type" value="Genomic_DNA"/>
</dbReference>
<evidence type="ECO:0000256" key="6">
    <source>
        <dbReference type="ARBA" id="ARBA00022989"/>
    </source>
</evidence>
<dbReference type="GO" id="GO:0016020">
    <property type="term" value="C:membrane"/>
    <property type="evidence" value="ECO:0007669"/>
    <property type="project" value="UniProtKB-SubCell"/>
</dbReference>
<evidence type="ECO:0000313" key="10">
    <source>
        <dbReference type="EMBL" id="KAJ8350263.1"/>
    </source>
</evidence>
<evidence type="ECO:0000256" key="3">
    <source>
        <dbReference type="ARBA" id="ARBA00022679"/>
    </source>
</evidence>
<name>A0A9Q1F3D7_SYNKA</name>
<evidence type="ECO:0000256" key="2">
    <source>
        <dbReference type="ARBA" id="ARBA00010109"/>
    </source>
</evidence>
<comment type="catalytic activity">
    <reaction evidence="9">
        <text>alpha-D-glucosaminyl-[heparan sulfate](n) + 3'-phosphoadenylyl sulfate = 6-sulfo-alpha-D-glucosaminyl-[heparan sulfate](n) + adenosine 3',5'-bisphosphate + H(+)</text>
        <dbReference type="Rhea" id="RHEA:56604"/>
        <dbReference type="Rhea" id="RHEA-COMP:9830"/>
        <dbReference type="Rhea" id="RHEA-COMP:14621"/>
        <dbReference type="ChEBI" id="CHEBI:15378"/>
        <dbReference type="ChEBI" id="CHEBI:58339"/>
        <dbReference type="ChEBI" id="CHEBI:58343"/>
        <dbReference type="ChEBI" id="CHEBI:58388"/>
        <dbReference type="ChEBI" id="CHEBI:140604"/>
    </reaction>
</comment>
<evidence type="ECO:0000256" key="1">
    <source>
        <dbReference type="ARBA" id="ARBA00004606"/>
    </source>
</evidence>
<dbReference type="Pfam" id="PF03567">
    <property type="entry name" value="Sulfotransfer_2"/>
    <property type="match status" value="1"/>
</dbReference>
<gene>
    <name evidence="10" type="ORF">SKAU_G00253930</name>
</gene>
<evidence type="ECO:0000313" key="11">
    <source>
        <dbReference type="Proteomes" id="UP001152622"/>
    </source>
</evidence>
<dbReference type="PANTHER" id="PTHR12812">
    <property type="entry name" value="HEPARAN SULFATE 6-O-SULFOTRANSFERASE 3"/>
    <property type="match status" value="1"/>
</dbReference>
<dbReference type="Proteomes" id="UP001152622">
    <property type="component" value="Chromosome 9"/>
</dbReference>
<evidence type="ECO:0000256" key="9">
    <source>
        <dbReference type="RuleBase" id="RU364122"/>
    </source>
</evidence>
<proteinExistence type="inferred from homology"/>
<dbReference type="InterPro" id="IPR005331">
    <property type="entry name" value="Sulfotransferase"/>
</dbReference>
<accession>A0A9Q1F3D7</accession>
<comment type="subcellular location">
    <subcellularLocation>
        <location evidence="1 9">Membrane</location>
        <topology evidence="1 9">Single-pass type II membrane protein</topology>
    </subcellularLocation>
</comment>
<dbReference type="OrthoDB" id="406981at2759"/>
<keyword evidence="7 9" id="KW-0472">Membrane</keyword>
<evidence type="ECO:0000256" key="7">
    <source>
        <dbReference type="ARBA" id="ARBA00023136"/>
    </source>
</evidence>
<reference evidence="10" key="1">
    <citation type="journal article" date="2023" name="Science">
        <title>Genome structures resolve the early diversification of teleost fishes.</title>
        <authorList>
            <person name="Parey E."/>
            <person name="Louis A."/>
            <person name="Montfort J."/>
            <person name="Bouchez O."/>
            <person name="Roques C."/>
            <person name="Iampietro C."/>
            <person name="Lluch J."/>
            <person name="Castinel A."/>
            <person name="Donnadieu C."/>
            <person name="Desvignes T."/>
            <person name="Floi Bucao C."/>
            <person name="Jouanno E."/>
            <person name="Wen M."/>
            <person name="Mejri S."/>
            <person name="Dirks R."/>
            <person name="Jansen H."/>
            <person name="Henkel C."/>
            <person name="Chen W.J."/>
            <person name="Zahm M."/>
            <person name="Cabau C."/>
            <person name="Klopp C."/>
            <person name="Thompson A.W."/>
            <person name="Robinson-Rechavi M."/>
            <person name="Braasch I."/>
            <person name="Lecointre G."/>
            <person name="Bobe J."/>
            <person name="Postlethwait J.H."/>
            <person name="Berthelot C."/>
            <person name="Roest Crollius H."/>
            <person name="Guiguen Y."/>
        </authorList>
    </citation>
    <scope>NUCLEOTIDE SEQUENCE</scope>
    <source>
        <strain evidence="10">WJC10195</strain>
    </source>
</reference>
<dbReference type="InterPro" id="IPR027417">
    <property type="entry name" value="P-loop_NTPase"/>
</dbReference>
<comment type="caution">
    <text evidence="10">The sequence shown here is derived from an EMBL/GenBank/DDBJ whole genome shotgun (WGS) entry which is preliminary data.</text>
</comment>
<comment type="similarity">
    <text evidence="2 9">Belongs to the sulfotransferase 6 family.</text>
</comment>
<keyword evidence="5 9" id="KW-0735">Signal-anchor</keyword>
<keyword evidence="11" id="KW-1185">Reference proteome</keyword>
<keyword evidence="6" id="KW-1133">Transmembrane helix</keyword>
<sequence length="370" mass="41424">MIGYQYICPAGSNSCHFRTVEKLRGVSPPSTQYPQSDDFYRDQEMEDDCPPKFQYRFNFTERDLTRHVDFDIRGNDVIVFLHIQKTGGTTFGRHLVRNIRLEQPCDCKPGQKKCTCHRPGKEESWLFSRFSTGWSCGLHADWTELTNCVPVIMDKKEAQRNRRAVRIAGYHRGDGDTGERSSEQAAESQAMVLDVPWAYRVFRLMALGPSEQMALPLLLKAQRMAQGLKMNRFYTTPQRATAACLACLQHHAGFSLANLSTARAVSESNIRLCQGKCNSSTFLCQFSNGQQPGLTDGSAAGNSAPQERFMTAEVVEGIEYLHAWLRPMSGTVLVRMRDRWVTPSCSVAPGGTGSFIKSASGRSAVVPFHF</sequence>
<dbReference type="Gene3D" id="3.40.50.300">
    <property type="entry name" value="P-loop containing nucleotide triphosphate hydrolases"/>
    <property type="match status" value="1"/>
</dbReference>
<dbReference type="EC" id="2.8.2.-" evidence="9"/>
<organism evidence="10 11">
    <name type="scientific">Synaphobranchus kaupii</name>
    <name type="common">Kaup's arrowtooth eel</name>
    <dbReference type="NCBI Taxonomy" id="118154"/>
    <lineage>
        <taxon>Eukaryota</taxon>
        <taxon>Metazoa</taxon>
        <taxon>Chordata</taxon>
        <taxon>Craniata</taxon>
        <taxon>Vertebrata</taxon>
        <taxon>Euteleostomi</taxon>
        <taxon>Actinopterygii</taxon>
        <taxon>Neopterygii</taxon>
        <taxon>Teleostei</taxon>
        <taxon>Anguilliformes</taxon>
        <taxon>Synaphobranchidae</taxon>
        <taxon>Synaphobranchus</taxon>
    </lineage>
</organism>
<keyword evidence="4" id="KW-0812">Transmembrane</keyword>
<keyword evidence="3 9" id="KW-0808">Transferase</keyword>
<evidence type="ECO:0000256" key="4">
    <source>
        <dbReference type="ARBA" id="ARBA00022692"/>
    </source>
</evidence>
<dbReference type="AlphaFoldDB" id="A0A9Q1F3D7"/>
<keyword evidence="8" id="KW-0325">Glycoprotein</keyword>
<protein>
    <recommendedName>
        <fullName evidence="9">Heparan-sulfate 6-O-sulfotransferase</fullName>
        <ecNumber evidence="9">2.8.2.-</ecNumber>
    </recommendedName>
</protein>
<dbReference type="GO" id="GO:0017095">
    <property type="term" value="F:heparan sulfate 6-sulfotransferase activity"/>
    <property type="evidence" value="ECO:0007669"/>
    <property type="project" value="TreeGrafter"/>
</dbReference>